<name>A0AAV5JVR8_9ROSI</name>
<sequence length="41" mass="4613">MSAGFHRTQICWVRGTQLLGSRNPVAGFEEPSCWVPVEPIR</sequence>
<dbReference type="EMBL" id="BPVZ01000049">
    <property type="protein sequence ID" value="GKV17817.1"/>
    <property type="molecule type" value="Genomic_DNA"/>
</dbReference>
<dbReference type="AlphaFoldDB" id="A0AAV5JVR8"/>
<dbReference type="Proteomes" id="UP001054252">
    <property type="component" value="Unassembled WGS sequence"/>
</dbReference>
<organism evidence="1 2">
    <name type="scientific">Rubroshorea leprosula</name>
    <dbReference type="NCBI Taxonomy" id="152421"/>
    <lineage>
        <taxon>Eukaryota</taxon>
        <taxon>Viridiplantae</taxon>
        <taxon>Streptophyta</taxon>
        <taxon>Embryophyta</taxon>
        <taxon>Tracheophyta</taxon>
        <taxon>Spermatophyta</taxon>
        <taxon>Magnoliopsida</taxon>
        <taxon>eudicotyledons</taxon>
        <taxon>Gunneridae</taxon>
        <taxon>Pentapetalae</taxon>
        <taxon>rosids</taxon>
        <taxon>malvids</taxon>
        <taxon>Malvales</taxon>
        <taxon>Dipterocarpaceae</taxon>
        <taxon>Rubroshorea</taxon>
    </lineage>
</organism>
<evidence type="ECO:0000313" key="2">
    <source>
        <dbReference type="Proteomes" id="UP001054252"/>
    </source>
</evidence>
<evidence type="ECO:0000313" key="1">
    <source>
        <dbReference type="EMBL" id="GKV17817.1"/>
    </source>
</evidence>
<protein>
    <submittedName>
        <fullName evidence="1">Uncharacterized protein</fullName>
    </submittedName>
</protein>
<keyword evidence="2" id="KW-1185">Reference proteome</keyword>
<accession>A0AAV5JVR8</accession>
<proteinExistence type="predicted"/>
<reference evidence="1 2" key="1">
    <citation type="journal article" date="2021" name="Commun. Biol.">
        <title>The genome of Shorea leprosula (Dipterocarpaceae) highlights the ecological relevance of drought in aseasonal tropical rainforests.</title>
        <authorList>
            <person name="Ng K.K.S."/>
            <person name="Kobayashi M.J."/>
            <person name="Fawcett J.A."/>
            <person name="Hatakeyama M."/>
            <person name="Paape T."/>
            <person name="Ng C.H."/>
            <person name="Ang C.C."/>
            <person name="Tnah L.H."/>
            <person name="Lee C.T."/>
            <person name="Nishiyama T."/>
            <person name="Sese J."/>
            <person name="O'Brien M.J."/>
            <person name="Copetti D."/>
            <person name="Mohd Noor M.I."/>
            <person name="Ong R.C."/>
            <person name="Putra M."/>
            <person name="Sireger I.Z."/>
            <person name="Indrioko S."/>
            <person name="Kosugi Y."/>
            <person name="Izuno A."/>
            <person name="Isagi Y."/>
            <person name="Lee S.L."/>
            <person name="Shimizu K.K."/>
        </authorList>
    </citation>
    <scope>NUCLEOTIDE SEQUENCE [LARGE SCALE GENOMIC DNA]</scope>
    <source>
        <strain evidence="1">214</strain>
    </source>
</reference>
<comment type="caution">
    <text evidence="1">The sequence shown here is derived from an EMBL/GenBank/DDBJ whole genome shotgun (WGS) entry which is preliminary data.</text>
</comment>
<gene>
    <name evidence="1" type="ORF">SLEP1_g28277</name>
</gene>